<evidence type="ECO:0000256" key="2">
    <source>
        <dbReference type="SAM" id="MobiDB-lite"/>
    </source>
</evidence>
<dbReference type="AlphaFoldDB" id="A0AAJ7QJU3"/>
<feature type="region of interest" description="Disordered" evidence="2">
    <location>
        <begin position="1"/>
        <end position="53"/>
    </location>
</feature>
<gene>
    <name evidence="4" type="primary">LOC108901147</name>
</gene>
<accession>A0AAJ7QJU3</accession>
<feature type="region of interest" description="Disordered" evidence="2">
    <location>
        <begin position="338"/>
        <end position="436"/>
    </location>
</feature>
<dbReference type="KEGG" id="lcf:108901147"/>
<evidence type="ECO:0000313" key="4">
    <source>
        <dbReference type="RefSeq" id="XP_018558071.2"/>
    </source>
</evidence>
<dbReference type="Proteomes" id="UP000694890">
    <property type="component" value="Linkage group LG9"/>
</dbReference>
<dbReference type="GeneID" id="108901147"/>
<dbReference type="RefSeq" id="XP_018558071.2">
    <property type="nucleotide sequence ID" value="XM_018702555.2"/>
</dbReference>
<name>A0AAJ7QJU3_LATCA</name>
<feature type="compositionally biased region" description="Polar residues" evidence="2">
    <location>
        <begin position="21"/>
        <end position="34"/>
    </location>
</feature>
<proteinExistence type="predicted"/>
<feature type="region of interest" description="Disordered" evidence="2">
    <location>
        <begin position="217"/>
        <end position="274"/>
    </location>
</feature>
<evidence type="ECO:0000256" key="1">
    <source>
        <dbReference type="SAM" id="Coils"/>
    </source>
</evidence>
<feature type="coiled-coil region" evidence="1">
    <location>
        <begin position="107"/>
        <end position="155"/>
    </location>
</feature>
<evidence type="ECO:0000313" key="3">
    <source>
        <dbReference type="Proteomes" id="UP000694890"/>
    </source>
</evidence>
<feature type="compositionally biased region" description="Polar residues" evidence="2">
    <location>
        <begin position="240"/>
        <end position="271"/>
    </location>
</feature>
<feature type="compositionally biased region" description="Polar residues" evidence="2">
    <location>
        <begin position="397"/>
        <end position="411"/>
    </location>
</feature>
<feature type="compositionally biased region" description="Polar residues" evidence="2">
    <location>
        <begin position="360"/>
        <end position="386"/>
    </location>
</feature>
<feature type="compositionally biased region" description="Low complexity" evidence="2">
    <location>
        <begin position="309"/>
        <end position="324"/>
    </location>
</feature>
<feature type="region of interest" description="Disordered" evidence="2">
    <location>
        <begin position="306"/>
        <end position="326"/>
    </location>
</feature>
<feature type="compositionally biased region" description="Basic residues" evidence="2">
    <location>
        <begin position="425"/>
        <end position="436"/>
    </location>
</feature>
<keyword evidence="1" id="KW-0175">Coiled coil</keyword>
<feature type="compositionally biased region" description="Low complexity" evidence="2">
    <location>
        <begin position="7"/>
        <end position="16"/>
    </location>
</feature>
<sequence length="436" mass="48156">MARERPSTTTTPSSGPAHKANSCQQRNSSLSVFNRTPRRARGQSPEFQRNREAFPASVDKLRQLIEDKVHVLQSSVTENHQGNTGRDGLWRFVVLSEELTFDLQQLQRQTEQELSNIKTQLSQIEGRRQLLTSELFNLQEKKKQTEQELRRSSSLHTSSFQLCACRELQASIAERSVQSEGLVFQEEALRSLRNLLTQDLHRYREEIQRLTRFTQRVVQQSHRSDGEETFANSLGDHSMQGKNETEQNSNMRTPESSPTKSPLSPHQTTNGEEADQAWASNLKKTSTSLSRSTNLHRTGSVKDLINKFSGPDQVSPSGSPVSPGFGIGRALKSASVEVLLSPKSGPSTPSSVGPDEGSVPSITVTPPLRGTNQNEAQRGTKSSQITARIDCPVGGSAENTDSQPSKTQTTESGRDSVADSGMGSVRKKKQTHDRPI</sequence>
<reference evidence="4" key="1">
    <citation type="submission" date="2025-08" db="UniProtKB">
        <authorList>
            <consortium name="RefSeq"/>
        </authorList>
    </citation>
    <scope>IDENTIFICATION</scope>
    <source>
        <tissue evidence="4">Brain</tissue>
    </source>
</reference>
<protein>
    <submittedName>
        <fullName evidence="4">Uncharacterized protein LOC108901147</fullName>
    </submittedName>
</protein>
<organism evidence="3 4">
    <name type="scientific">Lates calcarifer</name>
    <name type="common">Barramundi</name>
    <name type="synonym">Holocentrus calcarifer</name>
    <dbReference type="NCBI Taxonomy" id="8187"/>
    <lineage>
        <taxon>Eukaryota</taxon>
        <taxon>Metazoa</taxon>
        <taxon>Chordata</taxon>
        <taxon>Craniata</taxon>
        <taxon>Vertebrata</taxon>
        <taxon>Euteleostomi</taxon>
        <taxon>Actinopterygii</taxon>
        <taxon>Neopterygii</taxon>
        <taxon>Teleostei</taxon>
        <taxon>Neoteleostei</taxon>
        <taxon>Acanthomorphata</taxon>
        <taxon>Carangaria</taxon>
        <taxon>Carangaria incertae sedis</taxon>
        <taxon>Centropomidae</taxon>
        <taxon>Lates</taxon>
    </lineage>
</organism>